<evidence type="ECO:0000313" key="6">
    <source>
        <dbReference type="EMBL" id="CAE4651458.1"/>
    </source>
</evidence>
<dbReference type="EMBL" id="HBNS01050432">
    <property type="protein sequence ID" value="CAE4651458.1"/>
    <property type="molecule type" value="Transcribed_RNA"/>
</dbReference>
<dbReference type="InterPro" id="IPR045004">
    <property type="entry name" value="ECH_dom"/>
</dbReference>
<reference evidence="6" key="1">
    <citation type="submission" date="2021-01" db="EMBL/GenBank/DDBJ databases">
        <authorList>
            <person name="Corre E."/>
            <person name="Pelletier E."/>
            <person name="Niang G."/>
            <person name="Scheremetjew M."/>
            <person name="Finn R."/>
            <person name="Kale V."/>
            <person name="Holt S."/>
            <person name="Cochrane G."/>
            <person name="Meng A."/>
            <person name="Brown T."/>
            <person name="Cohen L."/>
        </authorList>
    </citation>
    <scope>NUCLEOTIDE SEQUENCE</scope>
    <source>
        <strain evidence="6">GSO104</strain>
    </source>
</reference>
<dbReference type="GO" id="GO:0006574">
    <property type="term" value="P:L-valine catabolic process"/>
    <property type="evidence" value="ECO:0007669"/>
    <property type="project" value="TreeGrafter"/>
</dbReference>
<dbReference type="GO" id="GO:0003860">
    <property type="term" value="F:3-hydroxyisobutyryl-CoA hydrolase activity"/>
    <property type="evidence" value="ECO:0007669"/>
    <property type="project" value="UniProtKB-EC"/>
</dbReference>
<gene>
    <name evidence="6" type="ORF">DBRI00130_LOCUS37927</name>
</gene>
<dbReference type="EC" id="3.1.2.4" evidence="2"/>
<feature type="domain" description="Enoyl-CoA hydratase/isomerase" evidence="5">
    <location>
        <begin position="244"/>
        <end position="353"/>
    </location>
</feature>
<dbReference type="PANTHER" id="PTHR43176">
    <property type="entry name" value="3-HYDROXYISOBUTYRYL-COA HYDROLASE-RELATED"/>
    <property type="match status" value="1"/>
</dbReference>
<dbReference type="Pfam" id="PF16113">
    <property type="entry name" value="ECH_2"/>
    <property type="match status" value="2"/>
</dbReference>
<keyword evidence="3" id="KW-0378">Hydrolase</keyword>
<accession>A0A7S4SPR7</accession>
<dbReference type="PANTHER" id="PTHR43176:SF3">
    <property type="entry name" value="3-HYDROXYISOBUTYRYL-COA HYDROLASE, MITOCHONDRIAL"/>
    <property type="match status" value="1"/>
</dbReference>
<dbReference type="AlphaFoldDB" id="A0A7S4SPR7"/>
<name>A0A7S4SPR7_9STRA</name>
<evidence type="ECO:0000259" key="5">
    <source>
        <dbReference type="Pfam" id="PF16113"/>
    </source>
</evidence>
<feature type="domain" description="Enoyl-CoA hydratase/isomerase" evidence="5">
    <location>
        <begin position="453"/>
        <end position="589"/>
    </location>
</feature>
<dbReference type="InterPro" id="IPR029045">
    <property type="entry name" value="ClpP/crotonase-like_dom_sf"/>
</dbReference>
<comment type="catalytic activity">
    <reaction evidence="1">
        <text>3-hydroxy-2-methylpropanoyl-CoA + H2O = 3-hydroxy-2-methylpropanoate + CoA + H(+)</text>
        <dbReference type="Rhea" id="RHEA:20888"/>
        <dbReference type="ChEBI" id="CHEBI:11805"/>
        <dbReference type="ChEBI" id="CHEBI:15377"/>
        <dbReference type="ChEBI" id="CHEBI:15378"/>
        <dbReference type="ChEBI" id="CHEBI:57287"/>
        <dbReference type="ChEBI" id="CHEBI:57340"/>
        <dbReference type="EC" id="3.1.2.4"/>
    </reaction>
</comment>
<proteinExistence type="predicted"/>
<evidence type="ECO:0000256" key="4">
    <source>
        <dbReference type="SAM" id="MobiDB-lite"/>
    </source>
</evidence>
<protein>
    <recommendedName>
        <fullName evidence="2">3-hydroxyisobutyryl-CoA hydrolase</fullName>
        <ecNumber evidence="2">3.1.2.4</ecNumber>
    </recommendedName>
</protein>
<dbReference type="SUPFAM" id="SSF52096">
    <property type="entry name" value="ClpP/crotonase"/>
    <property type="match status" value="1"/>
</dbReference>
<organism evidence="6">
    <name type="scientific">Ditylum brightwellii</name>
    <dbReference type="NCBI Taxonomy" id="49249"/>
    <lineage>
        <taxon>Eukaryota</taxon>
        <taxon>Sar</taxon>
        <taxon>Stramenopiles</taxon>
        <taxon>Ochrophyta</taxon>
        <taxon>Bacillariophyta</taxon>
        <taxon>Mediophyceae</taxon>
        <taxon>Lithodesmiophycidae</taxon>
        <taxon>Lithodesmiales</taxon>
        <taxon>Lithodesmiaceae</taxon>
        <taxon>Ditylum</taxon>
    </lineage>
</organism>
<dbReference type="Gene3D" id="3.90.226.10">
    <property type="entry name" value="2-enoyl-CoA Hydratase, Chain A, domain 1"/>
    <property type="match status" value="2"/>
</dbReference>
<evidence type="ECO:0000256" key="1">
    <source>
        <dbReference type="ARBA" id="ARBA00001709"/>
    </source>
</evidence>
<feature type="region of interest" description="Disordered" evidence="4">
    <location>
        <begin position="374"/>
        <end position="395"/>
    </location>
</feature>
<sequence length="592" mass="64850">MAGQTASVVAAGKSSLRPLIARAIQNNSSIKSIRSSSSAAAATTKLAYADAQREVKKANAPPSALSIQTVVRRGIPPKLRTPTTPSSQQTAGAAIREIGCTRRVFLLNSHLNTDELHGLAYRMDLLGRNTAINSVLIATTDDDDVEHGALPTCLVDLQREKNEDPVLDFANKERGSNWHVSGGYDARAAFESGLTKDPVEVERLLEGIRRLALAARGGESLVAAEDFDSEDNSNEVKYPPVESRVPIITVPHGLVNDGGYALCMGSYVLATRDSTVRFLNPWKGLSFDPIGLSYVLPRLGWEFRQESADYPVGMLMALTGYEADAFDMVETGLATHYIDSPTKVGILERELGSNVVPWEQQGLYRKRKKLYGQKDDDDVTAGGGPGGFRGRRKRFDPNDKYRNVAVANVLHSISEFDASGKEMLASVDAEMRRLEDPSLVLEHDRFFMDAPRSSQAVNIAAAFADFFAREKSVEGVVEQLKEVASSHKDKSDPEERECGEVAADLASKMESACPLSLKAVHRLMMLGSKNSETLESCMKRELNVQKHMLIGEDFERWAKSGVSGTDQGGFRGWKHESLKDVTNDEVEEILSK</sequence>
<evidence type="ECO:0000256" key="2">
    <source>
        <dbReference type="ARBA" id="ARBA00011915"/>
    </source>
</evidence>
<evidence type="ECO:0000256" key="3">
    <source>
        <dbReference type="ARBA" id="ARBA00022801"/>
    </source>
</evidence>
<dbReference type="InterPro" id="IPR032259">
    <property type="entry name" value="HIBYL-CoA-H"/>
</dbReference>